<gene>
    <name evidence="2" type="ORF">CUN48_16170</name>
</gene>
<dbReference type="AlphaFoldDB" id="A0A2M8Q848"/>
<evidence type="ECO:0000313" key="2">
    <source>
        <dbReference type="EMBL" id="PJF45973.1"/>
    </source>
</evidence>
<keyword evidence="1" id="KW-1133">Transmembrane helix</keyword>
<dbReference type="EMBL" id="PGTN01000585">
    <property type="protein sequence ID" value="PJF45973.1"/>
    <property type="molecule type" value="Genomic_DNA"/>
</dbReference>
<organism evidence="2 3">
    <name type="scientific">Candidatus Thermofonsia Clade 3 bacterium</name>
    <dbReference type="NCBI Taxonomy" id="2364212"/>
    <lineage>
        <taxon>Bacteria</taxon>
        <taxon>Bacillati</taxon>
        <taxon>Chloroflexota</taxon>
        <taxon>Candidatus Thermofontia</taxon>
        <taxon>Candidatus Thermofonsia Clade 3</taxon>
    </lineage>
</organism>
<accession>A0A2M8Q848</accession>
<comment type="caution">
    <text evidence="2">The sequence shown here is derived from an EMBL/GenBank/DDBJ whole genome shotgun (WGS) entry which is preliminary data.</text>
</comment>
<keyword evidence="1" id="KW-0472">Membrane</keyword>
<evidence type="ECO:0000256" key="1">
    <source>
        <dbReference type="SAM" id="Phobius"/>
    </source>
</evidence>
<sequence length="185" mass="21158">LEHVETLLTAYVADMRHDLRLRLQAIANILHELRARGDRFFEEMIRFGRLFDLLNGARLRAEFERVVIADTHHRLEEEVNALIDWLSERNYRQWQDVTGYLNRRAERHGDRIVGEIGGRFDLDRRALLQSVGRRAREIVASYDHQAAAIELSTAVKNALAAMGAVELGALGLGTLLLHLLTRALD</sequence>
<feature type="non-terminal residue" evidence="2">
    <location>
        <position position="185"/>
    </location>
</feature>
<dbReference type="Proteomes" id="UP000230790">
    <property type="component" value="Unassembled WGS sequence"/>
</dbReference>
<protein>
    <submittedName>
        <fullName evidence="2">Dynamin</fullName>
    </submittedName>
</protein>
<feature type="transmembrane region" description="Helical" evidence="1">
    <location>
        <begin position="158"/>
        <end position="180"/>
    </location>
</feature>
<proteinExistence type="predicted"/>
<evidence type="ECO:0000313" key="3">
    <source>
        <dbReference type="Proteomes" id="UP000230790"/>
    </source>
</evidence>
<feature type="non-terminal residue" evidence="2">
    <location>
        <position position="1"/>
    </location>
</feature>
<keyword evidence="1" id="KW-0812">Transmembrane</keyword>
<reference evidence="2 3" key="1">
    <citation type="submission" date="2017-11" db="EMBL/GenBank/DDBJ databases">
        <title>Evolution of Phototrophy in the Chloroflexi Phylum Driven by Horizontal Gene Transfer.</title>
        <authorList>
            <person name="Ward L.M."/>
            <person name="Hemp J."/>
            <person name="Shih P.M."/>
            <person name="Mcglynn S.E."/>
            <person name="Fischer W."/>
        </authorList>
    </citation>
    <scope>NUCLEOTIDE SEQUENCE [LARGE SCALE GENOMIC DNA]</scope>
    <source>
        <strain evidence="2">JP3_7</strain>
    </source>
</reference>
<name>A0A2M8Q848_9CHLR</name>